<sequence>MNFLYTIGFILVFVQTQAQNNASKDIDAQYLYHKAEDSYNNNLYTESIDFCEQTVQKLGSKNKKIVFLELQAFNMLLSKKCNSAYLNSEKNQIRIKSYINFYLENSNTDDEKIFKIMKFKEDWDLYLDKGCPPRKPISIDDLGLGIKVQAVRYKSMHLLQIYSIEDGIIKEKTGISSGFIIFSFSLATNDYTQKDICSSIDFVYDLNESTWINYINARLQCLVKKEPNVTELNCSIYGFYKGQGKEGQLYQFKIILPEN</sequence>
<accession>A0ABZ2Q4H4</accession>
<dbReference type="Proteomes" id="UP001447857">
    <property type="component" value="Chromosome"/>
</dbReference>
<protein>
    <submittedName>
        <fullName evidence="1">Uncharacterized protein</fullName>
    </submittedName>
</protein>
<organism evidence="1 2">
    <name type="scientific">Flavobacterium ginsenosidimutans</name>
    <dbReference type="NCBI Taxonomy" id="687844"/>
    <lineage>
        <taxon>Bacteria</taxon>
        <taxon>Pseudomonadati</taxon>
        <taxon>Bacteroidota</taxon>
        <taxon>Flavobacteriia</taxon>
        <taxon>Flavobacteriales</taxon>
        <taxon>Flavobacteriaceae</taxon>
        <taxon>Flavobacterium</taxon>
    </lineage>
</organism>
<proteinExistence type="predicted"/>
<reference evidence="1 2" key="1">
    <citation type="submission" date="2024-02" db="EMBL/GenBank/DDBJ databases">
        <title>complete genome of Flavobacterium ginsenosidimutans Str. YTB16.</title>
        <authorList>
            <person name="Wang Q."/>
        </authorList>
    </citation>
    <scope>NUCLEOTIDE SEQUENCE [LARGE SCALE GENOMIC DNA]</scope>
    <source>
        <strain evidence="1 2">YTB16</strain>
    </source>
</reference>
<name>A0ABZ2Q4H4_9FLAO</name>
<dbReference type="EMBL" id="CP147988">
    <property type="protein sequence ID" value="WXK48989.1"/>
    <property type="molecule type" value="Genomic_DNA"/>
</dbReference>
<dbReference type="RefSeq" id="WP_338839675.1">
    <property type="nucleotide sequence ID" value="NZ_CP147988.1"/>
</dbReference>
<gene>
    <name evidence="1" type="ORF">V6624_18370</name>
</gene>
<evidence type="ECO:0000313" key="1">
    <source>
        <dbReference type="EMBL" id="WXK48989.1"/>
    </source>
</evidence>
<evidence type="ECO:0000313" key="2">
    <source>
        <dbReference type="Proteomes" id="UP001447857"/>
    </source>
</evidence>
<keyword evidence="2" id="KW-1185">Reference proteome</keyword>